<dbReference type="STRING" id="106634.TVD_03765"/>
<dbReference type="Pfam" id="PF12146">
    <property type="entry name" value="Hydrolase_4"/>
    <property type="match status" value="1"/>
</dbReference>
<accession>A0A0G3GA31</accession>
<dbReference type="OrthoDB" id="9806902at2"/>
<dbReference type="PATRIC" id="fig|106634.4.peg.766"/>
<feature type="domain" description="Serine aminopeptidase S33" evidence="1">
    <location>
        <begin position="23"/>
        <end position="265"/>
    </location>
</feature>
<sequence>MASEVIHTADGDRLPLHRWGPDTPERVVLALHGFNDHGGSMQALGEALAGHAIAVYAYDQRGFGATRNAGYWSGHRLLAEDARTALRLLQERYPDQTPYLIGKSMGGAVALLAMEETTDSATASPRVAGTVLIAPAVWSRSDMPWYQRFGLWLGARLAPGWRLDGEMAADLDIHPTDDPAVLQQMRDDPLVLRDARIDALDGLTTLMTHALEAGPALPPPSLTLYGARDDLVPPLPLARLLEALTAQGSDDHRAALYPEGYHMLTRYTRAEATFADIAAWLQDPRATLPSGHERTPVDLARHLRAKD</sequence>
<keyword evidence="2" id="KW-0378">Hydrolase</keyword>
<dbReference type="InterPro" id="IPR051044">
    <property type="entry name" value="MAG_DAG_Lipase"/>
</dbReference>
<protein>
    <submittedName>
        <fullName evidence="2">Alpha/beta hydrolase</fullName>
    </submittedName>
</protein>
<dbReference type="KEGG" id="tvr:TVD_03765"/>
<dbReference type="GO" id="GO:0016787">
    <property type="term" value="F:hydrolase activity"/>
    <property type="evidence" value="ECO:0007669"/>
    <property type="project" value="UniProtKB-KW"/>
</dbReference>
<reference evidence="2 3" key="1">
    <citation type="submission" date="2015-04" db="EMBL/GenBank/DDBJ databases">
        <title>Complete Sequence for the Genome of the Thioalkalivibrio versutus D301.</title>
        <authorList>
            <person name="Mu T."/>
            <person name="Zhou J."/>
            <person name="Xu X."/>
        </authorList>
    </citation>
    <scope>NUCLEOTIDE SEQUENCE [LARGE SCALE GENOMIC DNA]</scope>
    <source>
        <strain evidence="2 3">D301</strain>
    </source>
</reference>
<dbReference type="InterPro" id="IPR000073">
    <property type="entry name" value="AB_hydrolase_1"/>
</dbReference>
<organism evidence="2 3">
    <name type="scientific">Thioalkalivibrio versutus</name>
    <dbReference type="NCBI Taxonomy" id="106634"/>
    <lineage>
        <taxon>Bacteria</taxon>
        <taxon>Pseudomonadati</taxon>
        <taxon>Pseudomonadota</taxon>
        <taxon>Gammaproteobacteria</taxon>
        <taxon>Chromatiales</taxon>
        <taxon>Ectothiorhodospiraceae</taxon>
        <taxon>Thioalkalivibrio</taxon>
    </lineage>
</organism>
<keyword evidence="3" id="KW-1185">Reference proteome</keyword>
<dbReference type="EMBL" id="CP011367">
    <property type="protein sequence ID" value="AKJ96407.1"/>
    <property type="molecule type" value="Genomic_DNA"/>
</dbReference>
<dbReference type="PANTHER" id="PTHR11614">
    <property type="entry name" value="PHOSPHOLIPASE-RELATED"/>
    <property type="match status" value="1"/>
</dbReference>
<dbReference type="AlphaFoldDB" id="A0A0G3GA31"/>
<name>A0A0G3GA31_9GAMM</name>
<dbReference type="InterPro" id="IPR022742">
    <property type="entry name" value="Hydrolase_4"/>
</dbReference>
<evidence type="ECO:0000259" key="1">
    <source>
        <dbReference type="Pfam" id="PF12146"/>
    </source>
</evidence>
<proteinExistence type="predicted"/>
<gene>
    <name evidence="2" type="ORF">TVD_03765</name>
</gene>
<dbReference type="Proteomes" id="UP000064201">
    <property type="component" value="Chromosome"/>
</dbReference>
<evidence type="ECO:0000313" key="3">
    <source>
        <dbReference type="Proteomes" id="UP000064201"/>
    </source>
</evidence>
<evidence type="ECO:0000313" key="2">
    <source>
        <dbReference type="EMBL" id="AKJ96407.1"/>
    </source>
</evidence>
<dbReference type="SUPFAM" id="SSF53474">
    <property type="entry name" value="alpha/beta-Hydrolases"/>
    <property type="match status" value="1"/>
</dbReference>
<dbReference type="InterPro" id="IPR029058">
    <property type="entry name" value="AB_hydrolase_fold"/>
</dbReference>
<dbReference type="PRINTS" id="PR00111">
    <property type="entry name" value="ABHYDROLASE"/>
</dbReference>
<dbReference type="Gene3D" id="3.40.50.1820">
    <property type="entry name" value="alpha/beta hydrolase"/>
    <property type="match status" value="1"/>
</dbReference>